<evidence type="ECO:0000256" key="4">
    <source>
        <dbReference type="ARBA" id="ARBA00022701"/>
    </source>
</evidence>
<feature type="domain" description="Gamma tubulin complex component C-terminal" evidence="7">
    <location>
        <begin position="1106"/>
        <end position="1202"/>
    </location>
</feature>
<dbReference type="GO" id="GO:0007020">
    <property type="term" value="P:microtubule nucleation"/>
    <property type="evidence" value="ECO:0007669"/>
    <property type="project" value="InterPro"/>
</dbReference>
<sequence>MALDSSTSVLNSLLEKLRLDDPWVPPRSWDSVSSQGGASSHPPPPSSAALYATSTVSVIELFEPSLVRLAMNALQGVESALISIEKLSALLCCSSADRTSHRNPSLWSRSSSTVAIGNILISIGQFGCMIFLLRRFVDYFTNPDFDGVRDLKEKPNADSGEEGNSILHGFTLINQAFAISVGKVIDGYISALNTLSASVSLRRFLKTKDGGCLTNIGHSEMTLLEVYLHTAELRTQMEALGNLCNVDHLTDNFPVSSLEVLRAKSNSEFSAFPRSGALLSFLYIQLKVADPGHCPLLKFIFLQSYEPYCEFIRSWIYDGSISDPYNEFVVECASNASGGSSSPLPTIRVRDEVAVPCFLQECLIPLCRTGQQLQVIMKLLDLSNDVGTCFCHEKILPRLVGLENEYPGSFPLIFDKEAIEEMVHVRASYHQQLLEKADSILDKLDFSSRQTAHLGVSLSLANNLKNQNHQAYSATEESSISSISDKKNQNMHGVMVDTEVPSIIHECSHDEDLLESSECSSSYESSEEQDEAEPSISLSYTPDTSYLSALDFSSTLSTNNRIQTLENQVSSREYANCQFDGHHINRVEHDQLHSPDCGSELCTENHRWLNTDFDFSEVSINNTAASKDQHPLITKASSKTTSLQLSKLKYDSTFFSMNPILNRCSFFSPRSILGERGHENYTSIDFDFTSVKVPVDTYAVKLASATNIGNEVRDINKTYVSTIYTRNHLDVECHNDNIVGDKVKLSSVGLSLPLHNRGNEENLSSPNVSGGSAWESLLGRSQNTGNRSNSDRKMKLVTGADMPLDFVIKKCVLDEISLQLTIKMLIEGFKLQEHLQSLRCYHFMELADWADLFIMSLRNCKWHVDEVDKRIPEIQGILEQALRRSSCEKDPNKNRLYVYLKGDGIRYLSPSAIGIRSFDYLGLGYQIDWPVSIILTPAALKLYSDIFNFLIQVKLAVFALSDVWCLLKGYDFKQQTARSQQFSELTETRHKINHFVSTLQQYVLSQLSQVSWFRFIHSLKHKVKDMLDLESVHMGYLTESQHMYDLSLSLTHTHTQSETLLLYITSPFLPPIFSREPPVFNVAALWASGWTASLLIPPYLRIDVIRCFLSNETQSIAGIIQNILQCAMDFRSRLAAINVGAAADDEKFPNKFSQIDISQVQVIRRAFTKSLEDLYLIYLQSPKHGEFGISHFWDLLDSNEYYAGVMNKRMGPCIFYS</sequence>
<dbReference type="GO" id="GO:0051225">
    <property type="term" value="P:spindle assembly"/>
    <property type="evidence" value="ECO:0007669"/>
    <property type="project" value="TreeGrafter"/>
</dbReference>
<dbReference type="EMBL" id="PNBA02000021">
    <property type="protein sequence ID" value="KAG6387707.1"/>
    <property type="molecule type" value="Genomic_DNA"/>
</dbReference>
<dbReference type="AlphaFoldDB" id="A0A8X8Z1Q0"/>
<dbReference type="GO" id="GO:0000922">
    <property type="term" value="C:spindle pole"/>
    <property type="evidence" value="ECO:0007669"/>
    <property type="project" value="InterPro"/>
</dbReference>
<reference evidence="9" key="2">
    <citation type="submission" date="2020-08" db="EMBL/GenBank/DDBJ databases">
        <title>Plant Genome Project.</title>
        <authorList>
            <person name="Zhang R.-G."/>
        </authorList>
    </citation>
    <scope>NUCLEOTIDE SEQUENCE</scope>
    <source>
        <strain evidence="9">Huo1</strain>
        <tissue evidence="9">Leaf</tissue>
    </source>
</reference>
<keyword evidence="4" id="KW-0493">Microtubule</keyword>
<evidence type="ECO:0000259" key="8">
    <source>
        <dbReference type="Pfam" id="PF17681"/>
    </source>
</evidence>
<name>A0A8X8Z1Q0_SALSN</name>
<feature type="domain" description="Gamma tubulin complex component C-terminal" evidence="7">
    <location>
        <begin position="831"/>
        <end position="1042"/>
    </location>
</feature>
<dbReference type="GO" id="GO:0005874">
    <property type="term" value="C:microtubule"/>
    <property type="evidence" value="ECO:0007669"/>
    <property type="project" value="UniProtKB-KW"/>
</dbReference>
<dbReference type="GO" id="GO:0000278">
    <property type="term" value="P:mitotic cell cycle"/>
    <property type="evidence" value="ECO:0007669"/>
    <property type="project" value="TreeGrafter"/>
</dbReference>
<comment type="subcellular location">
    <subcellularLocation>
        <location evidence="1">Cytoplasm</location>
        <location evidence="1">Cytoskeleton</location>
    </subcellularLocation>
</comment>
<dbReference type="InterPro" id="IPR042241">
    <property type="entry name" value="GCP_C_sf"/>
</dbReference>
<evidence type="ECO:0000313" key="10">
    <source>
        <dbReference type="Proteomes" id="UP000298416"/>
    </source>
</evidence>
<evidence type="ECO:0000256" key="2">
    <source>
        <dbReference type="ARBA" id="ARBA00010337"/>
    </source>
</evidence>
<organism evidence="9">
    <name type="scientific">Salvia splendens</name>
    <name type="common">Scarlet sage</name>
    <dbReference type="NCBI Taxonomy" id="180675"/>
    <lineage>
        <taxon>Eukaryota</taxon>
        <taxon>Viridiplantae</taxon>
        <taxon>Streptophyta</taxon>
        <taxon>Embryophyta</taxon>
        <taxon>Tracheophyta</taxon>
        <taxon>Spermatophyta</taxon>
        <taxon>Magnoliopsida</taxon>
        <taxon>eudicotyledons</taxon>
        <taxon>Gunneridae</taxon>
        <taxon>Pentapetalae</taxon>
        <taxon>asterids</taxon>
        <taxon>lamiids</taxon>
        <taxon>Lamiales</taxon>
        <taxon>Lamiaceae</taxon>
        <taxon>Nepetoideae</taxon>
        <taxon>Mentheae</taxon>
        <taxon>Salviinae</taxon>
        <taxon>Salvia</taxon>
        <taxon>Salvia subgen. Calosphace</taxon>
        <taxon>core Calosphace</taxon>
    </lineage>
</organism>
<feature type="region of interest" description="Disordered" evidence="6">
    <location>
        <begin position="27"/>
        <end position="46"/>
    </location>
</feature>
<evidence type="ECO:0000256" key="5">
    <source>
        <dbReference type="ARBA" id="ARBA00023212"/>
    </source>
</evidence>
<dbReference type="GO" id="GO:0031122">
    <property type="term" value="P:cytoplasmic microtubule organization"/>
    <property type="evidence" value="ECO:0007669"/>
    <property type="project" value="TreeGrafter"/>
</dbReference>
<dbReference type="GO" id="GO:0043015">
    <property type="term" value="F:gamma-tubulin binding"/>
    <property type="evidence" value="ECO:0007669"/>
    <property type="project" value="InterPro"/>
</dbReference>
<dbReference type="GO" id="GO:0051011">
    <property type="term" value="F:microtubule minus-end binding"/>
    <property type="evidence" value="ECO:0007669"/>
    <property type="project" value="TreeGrafter"/>
</dbReference>
<evidence type="ECO:0000256" key="1">
    <source>
        <dbReference type="ARBA" id="ARBA00004245"/>
    </source>
</evidence>
<dbReference type="PANTHER" id="PTHR19302">
    <property type="entry name" value="GAMMA TUBULIN COMPLEX PROTEIN"/>
    <property type="match status" value="1"/>
</dbReference>
<reference evidence="9" key="1">
    <citation type="submission" date="2018-01" db="EMBL/GenBank/DDBJ databases">
        <authorList>
            <person name="Mao J.F."/>
        </authorList>
    </citation>
    <scope>NUCLEOTIDE SEQUENCE</scope>
    <source>
        <strain evidence="9">Huo1</strain>
        <tissue evidence="9">Leaf</tissue>
    </source>
</reference>
<comment type="similarity">
    <text evidence="2">Belongs to the TUBGCP family.</text>
</comment>
<proteinExistence type="inferred from homology"/>
<evidence type="ECO:0000313" key="9">
    <source>
        <dbReference type="EMBL" id="KAG6387707.1"/>
    </source>
</evidence>
<feature type="domain" description="Gamma tubulin complex component protein N-terminal" evidence="8">
    <location>
        <begin position="71"/>
        <end position="395"/>
    </location>
</feature>
<keyword evidence="10" id="KW-1185">Reference proteome</keyword>
<evidence type="ECO:0000256" key="3">
    <source>
        <dbReference type="ARBA" id="ARBA00022490"/>
    </source>
</evidence>
<evidence type="ECO:0008006" key="11">
    <source>
        <dbReference type="Google" id="ProtNLM"/>
    </source>
</evidence>
<dbReference type="GO" id="GO:0000930">
    <property type="term" value="C:gamma-tubulin complex"/>
    <property type="evidence" value="ECO:0007669"/>
    <property type="project" value="TreeGrafter"/>
</dbReference>
<dbReference type="GO" id="GO:0051321">
    <property type="term" value="P:meiotic cell cycle"/>
    <property type="evidence" value="ECO:0007669"/>
    <property type="project" value="TreeGrafter"/>
</dbReference>
<evidence type="ECO:0000256" key="6">
    <source>
        <dbReference type="SAM" id="MobiDB-lite"/>
    </source>
</evidence>
<keyword evidence="5" id="KW-0206">Cytoskeleton</keyword>
<evidence type="ECO:0000259" key="7">
    <source>
        <dbReference type="Pfam" id="PF04130"/>
    </source>
</evidence>
<gene>
    <name evidence="9" type="ORF">SASPL_152899</name>
</gene>
<dbReference type="Pfam" id="PF04130">
    <property type="entry name" value="GCP_C_terminal"/>
    <property type="match status" value="2"/>
</dbReference>
<dbReference type="Gene3D" id="1.20.120.1900">
    <property type="entry name" value="Gamma-tubulin complex, C-terminal domain"/>
    <property type="match status" value="1"/>
</dbReference>
<dbReference type="InterPro" id="IPR040457">
    <property type="entry name" value="GCP_C"/>
</dbReference>
<accession>A0A8X8Z1Q0</accession>
<keyword evidence="3" id="KW-0963">Cytoplasm</keyword>
<dbReference type="InterPro" id="IPR007259">
    <property type="entry name" value="GCP"/>
</dbReference>
<comment type="caution">
    <text evidence="9">The sequence shown here is derived from an EMBL/GenBank/DDBJ whole genome shotgun (WGS) entry which is preliminary data.</text>
</comment>
<dbReference type="Pfam" id="PF17681">
    <property type="entry name" value="GCP_N_terminal"/>
    <property type="match status" value="1"/>
</dbReference>
<dbReference type="Proteomes" id="UP000298416">
    <property type="component" value="Unassembled WGS sequence"/>
</dbReference>
<protein>
    <recommendedName>
        <fullName evidence="11">Gamma-tubulin complex component 6</fullName>
    </recommendedName>
</protein>
<dbReference type="InterPro" id="IPR041470">
    <property type="entry name" value="GCP_N"/>
</dbReference>
<feature type="region of interest" description="Disordered" evidence="6">
    <location>
        <begin position="515"/>
        <end position="540"/>
    </location>
</feature>
<dbReference type="PANTHER" id="PTHR19302:SF70">
    <property type="entry name" value="GAMMA-TUBULIN COMPLEX COMPONENT 6"/>
    <property type="match status" value="1"/>
</dbReference>